<name>A0A9Q1H4N8_HOLLE</name>
<dbReference type="GO" id="GO:0017148">
    <property type="term" value="P:negative regulation of translation"/>
    <property type="evidence" value="ECO:0007669"/>
    <property type="project" value="TreeGrafter"/>
</dbReference>
<protein>
    <submittedName>
        <fullName evidence="5">39S ribosomal protein L13, mitochondrial</fullName>
    </submittedName>
</protein>
<evidence type="ECO:0000313" key="5">
    <source>
        <dbReference type="EMBL" id="KAJ8033179.1"/>
    </source>
</evidence>
<dbReference type="Gene3D" id="3.90.1180.10">
    <property type="entry name" value="Ribosomal protein L13"/>
    <property type="match status" value="1"/>
</dbReference>
<feature type="region of interest" description="Disordered" evidence="4">
    <location>
        <begin position="209"/>
        <end position="236"/>
    </location>
</feature>
<dbReference type="InterPro" id="IPR005822">
    <property type="entry name" value="Ribosomal_uL13"/>
</dbReference>
<dbReference type="CDD" id="cd00392">
    <property type="entry name" value="Ribosomal_L13"/>
    <property type="match status" value="1"/>
</dbReference>
<evidence type="ECO:0000256" key="3">
    <source>
        <dbReference type="ARBA" id="ARBA00023274"/>
    </source>
</evidence>
<dbReference type="Proteomes" id="UP001152320">
    <property type="component" value="Chromosome 11"/>
</dbReference>
<dbReference type="PANTHER" id="PTHR11545:SF2">
    <property type="entry name" value="LARGE RIBOSOMAL SUBUNIT PROTEIN UL13M"/>
    <property type="match status" value="1"/>
</dbReference>
<dbReference type="Pfam" id="PF00572">
    <property type="entry name" value="Ribosomal_L13"/>
    <property type="match status" value="1"/>
</dbReference>
<evidence type="ECO:0000256" key="1">
    <source>
        <dbReference type="ARBA" id="ARBA00006227"/>
    </source>
</evidence>
<feature type="region of interest" description="Disordered" evidence="4">
    <location>
        <begin position="119"/>
        <end position="165"/>
    </location>
</feature>
<accession>A0A9Q1H4N8</accession>
<dbReference type="SUPFAM" id="SSF52161">
    <property type="entry name" value="Ribosomal protein L13"/>
    <property type="match status" value="1"/>
</dbReference>
<evidence type="ECO:0000256" key="4">
    <source>
        <dbReference type="SAM" id="MobiDB-lite"/>
    </source>
</evidence>
<proteinExistence type="inferred from homology"/>
<dbReference type="InterPro" id="IPR036899">
    <property type="entry name" value="Ribosomal_uL13_sf"/>
</dbReference>
<dbReference type="GO" id="GO:0003735">
    <property type="term" value="F:structural constituent of ribosome"/>
    <property type="evidence" value="ECO:0007669"/>
    <property type="project" value="InterPro"/>
</dbReference>
<evidence type="ECO:0000256" key="2">
    <source>
        <dbReference type="ARBA" id="ARBA00022980"/>
    </source>
</evidence>
<dbReference type="OrthoDB" id="274622at2759"/>
<reference evidence="5" key="1">
    <citation type="submission" date="2021-10" db="EMBL/GenBank/DDBJ databases">
        <title>Tropical sea cucumber genome reveals ecological adaptation and Cuvierian tubules defense mechanism.</title>
        <authorList>
            <person name="Chen T."/>
        </authorList>
    </citation>
    <scope>NUCLEOTIDE SEQUENCE</scope>
    <source>
        <strain evidence="5">Nanhai2018</strain>
        <tissue evidence="5">Muscle</tissue>
    </source>
</reference>
<organism evidence="5 6">
    <name type="scientific">Holothuria leucospilota</name>
    <name type="common">Black long sea cucumber</name>
    <name type="synonym">Mertensiothuria leucospilota</name>
    <dbReference type="NCBI Taxonomy" id="206669"/>
    <lineage>
        <taxon>Eukaryota</taxon>
        <taxon>Metazoa</taxon>
        <taxon>Echinodermata</taxon>
        <taxon>Eleutherozoa</taxon>
        <taxon>Echinozoa</taxon>
        <taxon>Holothuroidea</taxon>
        <taxon>Aspidochirotacea</taxon>
        <taxon>Aspidochirotida</taxon>
        <taxon>Holothuriidae</taxon>
        <taxon>Holothuria</taxon>
    </lineage>
</organism>
<gene>
    <name evidence="5" type="ORF">HOLleu_23335</name>
</gene>
<dbReference type="PANTHER" id="PTHR11545">
    <property type="entry name" value="RIBOSOMAL PROTEIN L13"/>
    <property type="match status" value="1"/>
</dbReference>
<dbReference type="EMBL" id="JAIZAY010000011">
    <property type="protein sequence ID" value="KAJ8033179.1"/>
    <property type="molecule type" value="Genomic_DNA"/>
</dbReference>
<keyword evidence="6" id="KW-1185">Reference proteome</keyword>
<comment type="caution">
    <text evidence="5">The sequence shown here is derived from an EMBL/GenBank/DDBJ whole genome shotgun (WGS) entry which is preliminary data.</text>
</comment>
<feature type="compositionally biased region" description="Basic and acidic residues" evidence="4">
    <location>
        <begin position="135"/>
        <end position="146"/>
    </location>
</feature>
<keyword evidence="3" id="KW-0687">Ribonucleoprotein</keyword>
<dbReference type="GO" id="GO:0006412">
    <property type="term" value="P:translation"/>
    <property type="evidence" value="ECO:0007669"/>
    <property type="project" value="InterPro"/>
</dbReference>
<sequence length="236" mass="27612">MSSRITQQWATFGRLWYILNAERQSPGRIANVVCPILQGMHKPIYYHAVDCGDHVVIYNTRHIALEGETWIRKLYHHHTGSIMPLTNNEKQKRFVEKSKSTGQYEEYKQKKAAAMKRCREKRNEQESTLPKHVRNQLESKRREATRQRVAKHRELKKEESAKPVGMGPFRSAMAYAKATARARRMMHQVLPTTPRRRLAVSRKLYEMEIKQGPELPSTSRERKKTGPPQLSRKLLN</sequence>
<evidence type="ECO:0000313" key="6">
    <source>
        <dbReference type="Proteomes" id="UP001152320"/>
    </source>
</evidence>
<dbReference type="GO" id="GO:0005762">
    <property type="term" value="C:mitochondrial large ribosomal subunit"/>
    <property type="evidence" value="ECO:0007669"/>
    <property type="project" value="TreeGrafter"/>
</dbReference>
<keyword evidence="2 5" id="KW-0689">Ribosomal protein</keyword>
<dbReference type="AlphaFoldDB" id="A0A9Q1H4N8"/>
<comment type="similarity">
    <text evidence="1">Belongs to the universal ribosomal protein uL13 family.</text>
</comment>
<dbReference type="GO" id="GO:0003729">
    <property type="term" value="F:mRNA binding"/>
    <property type="evidence" value="ECO:0007669"/>
    <property type="project" value="TreeGrafter"/>
</dbReference>